<dbReference type="PANTHER" id="PTHR43722:SF1">
    <property type="entry name" value="PROLINE IMINOPEPTIDASE"/>
    <property type="match status" value="1"/>
</dbReference>
<organism evidence="12 13">
    <name type="scientific">Phormidium tenue NIES-30</name>
    <dbReference type="NCBI Taxonomy" id="549789"/>
    <lineage>
        <taxon>Bacteria</taxon>
        <taxon>Bacillati</taxon>
        <taxon>Cyanobacteriota</taxon>
        <taxon>Cyanophyceae</taxon>
        <taxon>Oscillatoriophycideae</taxon>
        <taxon>Oscillatoriales</taxon>
        <taxon>Oscillatoriaceae</taxon>
        <taxon>Phormidium</taxon>
    </lineage>
</organism>
<feature type="active site" description="Nucleophile" evidence="9">
    <location>
        <position position="110"/>
    </location>
</feature>
<accession>A0A1U7J576</accession>
<dbReference type="GO" id="GO:0006508">
    <property type="term" value="P:proteolysis"/>
    <property type="evidence" value="ECO:0007669"/>
    <property type="project" value="UniProtKB-KW"/>
</dbReference>
<dbReference type="OrthoDB" id="9775557at2"/>
<dbReference type="PRINTS" id="PR00793">
    <property type="entry name" value="PROAMNOPTASE"/>
</dbReference>
<dbReference type="PIRSF" id="PIRSF006431">
    <property type="entry name" value="Pept_S33"/>
    <property type="match status" value="1"/>
</dbReference>
<evidence type="ECO:0000256" key="8">
    <source>
        <dbReference type="PIRNR" id="PIRNR006431"/>
    </source>
</evidence>
<evidence type="ECO:0000256" key="6">
    <source>
        <dbReference type="ARBA" id="ARBA00022670"/>
    </source>
</evidence>
<dbReference type="Gene3D" id="3.40.50.1820">
    <property type="entry name" value="alpha/beta hydrolase"/>
    <property type="match status" value="1"/>
</dbReference>
<dbReference type="Proteomes" id="UP000185557">
    <property type="component" value="Unassembled WGS sequence"/>
</dbReference>
<dbReference type="EC" id="3.4.11.5" evidence="8 10"/>
<comment type="caution">
    <text evidence="12">The sequence shown here is derived from an EMBL/GenBank/DDBJ whole genome shotgun (WGS) entry which is preliminary data.</text>
</comment>
<name>A0A1U7J576_9CYAN</name>
<dbReference type="AlphaFoldDB" id="A0A1U7J576"/>
<comment type="subcellular location">
    <subcellularLocation>
        <location evidence="2 8">Cytoplasm</location>
    </subcellularLocation>
</comment>
<gene>
    <name evidence="12" type="ORF">NIES30_12850</name>
</gene>
<dbReference type="PANTHER" id="PTHR43722">
    <property type="entry name" value="PROLINE IMINOPEPTIDASE"/>
    <property type="match status" value="1"/>
</dbReference>
<dbReference type="GO" id="GO:0004177">
    <property type="term" value="F:aminopeptidase activity"/>
    <property type="evidence" value="ECO:0007669"/>
    <property type="project" value="UniProtKB-UniRule"/>
</dbReference>
<dbReference type="NCBIfam" id="TIGR01249">
    <property type="entry name" value="pro_imino_pep_1"/>
    <property type="match status" value="1"/>
</dbReference>
<evidence type="ECO:0000256" key="10">
    <source>
        <dbReference type="RuleBase" id="RU003421"/>
    </source>
</evidence>
<comment type="similarity">
    <text evidence="3 8 10">Belongs to the peptidase S33 family.</text>
</comment>
<dbReference type="InterPro" id="IPR000073">
    <property type="entry name" value="AB_hydrolase_1"/>
</dbReference>
<comment type="catalytic activity">
    <reaction evidence="1 8 10">
        <text>Release of N-terminal proline from a peptide.</text>
        <dbReference type="EC" id="3.4.11.5"/>
    </reaction>
</comment>
<dbReference type="PRINTS" id="PR00111">
    <property type="entry name" value="ABHYDROLASE"/>
</dbReference>
<evidence type="ECO:0000256" key="3">
    <source>
        <dbReference type="ARBA" id="ARBA00010088"/>
    </source>
</evidence>
<dbReference type="EMBL" id="MRCG01000008">
    <property type="protein sequence ID" value="OKH47845.1"/>
    <property type="molecule type" value="Genomic_DNA"/>
</dbReference>
<reference evidence="12 13" key="1">
    <citation type="submission" date="2016-11" db="EMBL/GenBank/DDBJ databases">
        <title>Draft Genome Sequences of Nine Cyanobacterial Strains from Diverse Habitats.</title>
        <authorList>
            <person name="Zhu T."/>
            <person name="Hou S."/>
            <person name="Lu X."/>
            <person name="Hess W.R."/>
        </authorList>
    </citation>
    <scope>NUCLEOTIDE SEQUENCE [LARGE SCALE GENOMIC DNA]</scope>
    <source>
        <strain evidence="12 13">NIES-30</strain>
    </source>
</reference>
<dbReference type="Pfam" id="PF00561">
    <property type="entry name" value="Abhydrolase_1"/>
    <property type="match status" value="1"/>
</dbReference>
<keyword evidence="4 8" id="KW-0031">Aminopeptidase</keyword>
<sequence>MRQLYSPIEPYHAEYLAVSERHRLYVEQVGNPKGKPVIFLHGGPGGGSNPTYRQFFDPDRWRVVLFDQRGCGKSLPHADLEDNTTWALVSDIEKIRVHLGIDQWTVFGGSWGSTLALAYAQTHPDRCQGLILRGIFTLRQREISWFYQSGASFIYPDAWEQYLAPIPEGERHDLVKAYYRRLTSDNLKERLTAARAWAVWEASTSKLVQDPGLLHHFSEDEFAVAFARIECHYFINRGFFETDDHILSQVHRIRHIPGVIVQGRYDVVCPATTAWELHRAWPEARFVMVQEAGHSAMEPGIADALIEATDEFARR</sequence>
<dbReference type="InterPro" id="IPR002410">
    <property type="entry name" value="Peptidase_S33"/>
</dbReference>
<evidence type="ECO:0000256" key="4">
    <source>
        <dbReference type="ARBA" id="ARBA00022438"/>
    </source>
</evidence>
<feature type="active site" evidence="9">
    <location>
        <position position="266"/>
    </location>
</feature>
<keyword evidence="13" id="KW-1185">Reference proteome</keyword>
<dbReference type="SUPFAM" id="SSF53474">
    <property type="entry name" value="alpha/beta-Hydrolases"/>
    <property type="match status" value="1"/>
</dbReference>
<dbReference type="RefSeq" id="WP_073608805.1">
    <property type="nucleotide sequence ID" value="NZ_MRCG01000008.1"/>
</dbReference>
<evidence type="ECO:0000259" key="11">
    <source>
        <dbReference type="Pfam" id="PF00561"/>
    </source>
</evidence>
<feature type="active site" description="Proton donor" evidence="9">
    <location>
        <position position="294"/>
    </location>
</feature>
<dbReference type="InterPro" id="IPR029058">
    <property type="entry name" value="AB_hydrolase_fold"/>
</dbReference>
<evidence type="ECO:0000256" key="9">
    <source>
        <dbReference type="PIRSR" id="PIRSR006431-1"/>
    </source>
</evidence>
<evidence type="ECO:0000313" key="13">
    <source>
        <dbReference type="Proteomes" id="UP000185557"/>
    </source>
</evidence>
<evidence type="ECO:0000256" key="1">
    <source>
        <dbReference type="ARBA" id="ARBA00001585"/>
    </source>
</evidence>
<dbReference type="InterPro" id="IPR005944">
    <property type="entry name" value="Pro_iminopeptidase"/>
</dbReference>
<evidence type="ECO:0000313" key="12">
    <source>
        <dbReference type="EMBL" id="OKH47845.1"/>
    </source>
</evidence>
<protein>
    <recommendedName>
        <fullName evidence="8 10">Proline iminopeptidase</fullName>
        <shortName evidence="8">PIP</shortName>
        <ecNumber evidence="8 10">3.4.11.5</ecNumber>
    </recommendedName>
    <alternativeName>
        <fullName evidence="8">Prolyl aminopeptidase</fullName>
    </alternativeName>
</protein>
<evidence type="ECO:0000256" key="2">
    <source>
        <dbReference type="ARBA" id="ARBA00004496"/>
    </source>
</evidence>
<dbReference type="GO" id="GO:0005737">
    <property type="term" value="C:cytoplasm"/>
    <property type="evidence" value="ECO:0007669"/>
    <property type="project" value="UniProtKB-SubCell"/>
</dbReference>
<proteinExistence type="inferred from homology"/>
<evidence type="ECO:0000256" key="7">
    <source>
        <dbReference type="ARBA" id="ARBA00022801"/>
    </source>
</evidence>
<keyword evidence="5 8" id="KW-0963">Cytoplasm</keyword>
<evidence type="ECO:0000256" key="5">
    <source>
        <dbReference type="ARBA" id="ARBA00022490"/>
    </source>
</evidence>
<keyword evidence="6 8" id="KW-0645">Protease</keyword>
<feature type="domain" description="AB hydrolase-1" evidence="11">
    <location>
        <begin position="35"/>
        <end position="298"/>
    </location>
</feature>
<dbReference type="STRING" id="549789.NIES30_12850"/>
<keyword evidence="7 8" id="KW-0378">Hydrolase</keyword>